<dbReference type="GO" id="GO:0004424">
    <property type="term" value="F:imidazoleglycerol-phosphate dehydratase activity"/>
    <property type="evidence" value="ECO:0007669"/>
    <property type="project" value="UniProtKB-UniRule"/>
</dbReference>
<dbReference type="eggNOG" id="COG0131">
    <property type="taxonomic scope" value="Bacteria"/>
</dbReference>
<dbReference type="PANTHER" id="PTHR23133:SF2">
    <property type="entry name" value="IMIDAZOLEGLYCEROL-PHOSPHATE DEHYDRATASE"/>
    <property type="match status" value="1"/>
</dbReference>
<comment type="caution">
    <text evidence="8">The sequence shown here is derived from an EMBL/GenBank/DDBJ whole genome shotgun (WGS) entry which is preliminary data.</text>
</comment>
<comment type="subcellular location">
    <subcellularLocation>
        <location evidence="6 7">Cytoplasm</location>
    </subcellularLocation>
</comment>
<accession>I3IJK2</accession>
<dbReference type="EC" id="4.2.1.19" evidence="6 7"/>
<dbReference type="Pfam" id="PF00475">
    <property type="entry name" value="IGPD"/>
    <property type="match status" value="1"/>
</dbReference>
<protein>
    <recommendedName>
        <fullName evidence="2 6">Imidazoleglycerol-phosphate dehydratase</fullName>
        <shortName evidence="6">IGPD</shortName>
        <ecNumber evidence="6 7">4.2.1.19</ecNumber>
    </recommendedName>
</protein>
<keyword evidence="4 6" id="KW-0368">Histidine biosynthesis</keyword>
<dbReference type="NCBIfam" id="NF002114">
    <property type="entry name" value="PRK00951.2-4"/>
    <property type="match status" value="1"/>
</dbReference>
<reference evidence="8 9" key="1">
    <citation type="journal article" date="2012" name="FEBS Lett.">
        <title>Anammox organism KSU-1 expresses a NirK-type copper-containing nitrite reductase instead of a NirS-type with cytochrome cd1.</title>
        <authorList>
            <person name="Hira D."/>
            <person name="Toh H."/>
            <person name="Migita C.T."/>
            <person name="Okubo H."/>
            <person name="Nishiyama T."/>
            <person name="Hattori M."/>
            <person name="Furukawa K."/>
            <person name="Fujii T."/>
        </authorList>
    </citation>
    <scope>NUCLEOTIDE SEQUENCE [LARGE SCALE GENOMIC DNA]</scope>
</reference>
<dbReference type="PANTHER" id="PTHR23133">
    <property type="entry name" value="IMIDAZOLEGLYCEROL-PHOSPHATE DEHYDRATASE HIS7"/>
    <property type="match status" value="1"/>
</dbReference>
<keyword evidence="9" id="KW-1185">Reference proteome</keyword>
<evidence type="ECO:0000256" key="2">
    <source>
        <dbReference type="ARBA" id="ARBA00016664"/>
    </source>
</evidence>
<comment type="pathway">
    <text evidence="1 6 7">Amino-acid biosynthesis; L-histidine biosynthesis; L-histidine from 5-phospho-alpha-D-ribose 1-diphosphate: step 6/9.</text>
</comment>
<dbReference type="InterPro" id="IPR020565">
    <property type="entry name" value="ImidazoleglycerP_deHydtase_CS"/>
</dbReference>
<dbReference type="NCBIfam" id="NF002109">
    <property type="entry name" value="PRK00951.1-5"/>
    <property type="match status" value="1"/>
</dbReference>
<comment type="similarity">
    <text evidence="6 7">Belongs to the imidazoleglycerol-phosphate dehydratase family.</text>
</comment>
<evidence type="ECO:0000256" key="5">
    <source>
        <dbReference type="ARBA" id="ARBA00023239"/>
    </source>
</evidence>
<comment type="catalytic activity">
    <reaction evidence="6 7">
        <text>D-erythro-1-(imidazol-4-yl)glycerol 3-phosphate = 3-(imidazol-4-yl)-2-oxopropyl phosphate + H2O</text>
        <dbReference type="Rhea" id="RHEA:11040"/>
        <dbReference type="ChEBI" id="CHEBI:15377"/>
        <dbReference type="ChEBI" id="CHEBI:57766"/>
        <dbReference type="ChEBI" id="CHEBI:58278"/>
        <dbReference type="EC" id="4.2.1.19"/>
    </reaction>
</comment>
<dbReference type="InterPro" id="IPR000807">
    <property type="entry name" value="ImidazoleglycerolP_deHydtase"/>
</dbReference>
<name>I3IJK2_9BACT</name>
<dbReference type="UniPathway" id="UPA00031">
    <property type="reaction ID" value="UER00011"/>
</dbReference>
<dbReference type="PROSITE" id="PS00955">
    <property type="entry name" value="IGP_DEHYDRATASE_2"/>
    <property type="match status" value="1"/>
</dbReference>
<dbReference type="GO" id="GO:0005737">
    <property type="term" value="C:cytoplasm"/>
    <property type="evidence" value="ECO:0007669"/>
    <property type="project" value="UniProtKB-SubCell"/>
</dbReference>
<keyword evidence="5 6" id="KW-0456">Lyase</keyword>
<evidence type="ECO:0000313" key="8">
    <source>
        <dbReference type="EMBL" id="GAB61897.1"/>
    </source>
</evidence>
<keyword evidence="6" id="KW-0963">Cytoplasm</keyword>
<dbReference type="GO" id="GO:0000105">
    <property type="term" value="P:L-histidine biosynthetic process"/>
    <property type="evidence" value="ECO:0007669"/>
    <property type="project" value="UniProtKB-UniRule"/>
</dbReference>
<evidence type="ECO:0000256" key="4">
    <source>
        <dbReference type="ARBA" id="ARBA00023102"/>
    </source>
</evidence>
<dbReference type="CDD" id="cd07914">
    <property type="entry name" value="IGPD"/>
    <property type="match status" value="1"/>
</dbReference>
<evidence type="ECO:0000313" key="9">
    <source>
        <dbReference type="Proteomes" id="UP000002985"/>
    </source>
</evidence>
<dbReference type="AlphaFoldDB" id="I3IJK2"/>
<proteinExistence type="inferred from homology"/>
<dbReference type="Proteomes" id="UP000002985">
    <property type="component" value="Unassembled WGS sequence"/>
</dbReference>
<dbReference type="FunFam" id="3.30.230.40:FF:000003">
    <property type="entry name" value="Imidazoleglycerol-phosphate dehydratase HisB"/>
    <property type="match status" value="1"/>
</dbReference>
<evidence type="ECO:0000256" key="1">
    <source>
        <dbReference type="ARBA" id="ARBA00005047"/>
    </source>
</evidence>
<evidence type="ECO:0000256" key="6">
    <source>
        <dbReference type="HAMAP-Rule" id="MF_00076"/>
    </source>
</evidence>
<evidence type="ECO:0000256" key="7">
    <source>
        <dbReference type="RuleBase" id="RU000599"/>
    </source>
</evidence>
<dbReference type="NCBIfam" id="NF002111">
    <property type="entry name" value="PRK00951.2-1"/>
    <property type="match status" value="1"/>
</dbReference>
<dbReference type="SUPFAM" id="SSF54211">
    <property type="entry name" value="Ribosomal protein S5 domain 2-like"/>
    <property type="match status" value="2"/>
</dbReference>
<dbReference type="FunFam" id="3.30.230.40:FF:000001">
    <property type="entry name" value="Imidazoleglycerol-phosphate dehydratase HisB"/>
    <property type="match status" value="1"/>
</dbReference>
<dbReference type="InterPro" id="IPR038494">
    <property type="entry name" value="IGPD_sf"/>
</dbReference>
<dbReference type="InterPro" id="IPR020568">
    <property type="entry name" value="Ribosomal_Su5_D2-typ_SF"/>
</dbReference>
<dbReference type="EMBL" id="BAFH01000003">
    <property type="protein sequence ID" value="GAB61897.1"/>
    <property type="molecule type" value="Genomic_DNA"/>
</dbReference>
<dbReference type="PROSITE" id="PS00954">
    <property type="entry name" value="IGP_DEHYDRATASE_1"/>
    <property type="match status" value="1"/>
</dbReference>
<organism evidence="8 9">
    <name type="scientific">Candidatus Jettenia caeni</name>
    <dbReference type="NCBI Taxonomy" id="247490"/>
    <lineage>
        <taxon>Bacteria</taxon>
        <taxon>Pseudomonadati</taxon>
        <taxon>Planctomycetota</taxon>
        <taxon>Candidatus Brocadiia</taxon>
        <taxon>Candidatus Brocadiales</taxon>
        <taxon>Candidatus Brocadiaceae</taxon>
        <taxon>Candidatus Jettenia</taxon>
    </lineage>
</organism>
<keyword evidence="3 6" id="KW-0028">Amino-acid biosynthesis</keyword>
<dbReference type="OrthoDB" id="9790411at2"/>
<dbReference type="HAMAP" id="MF_00076">
    <property type="entry name" value="HisB"/>
    <property type="match status" value="1"/>
</dbReference>
<evidence type="ECO:0000256" key="3">
    <source>
        <dbReference type="ARBA" id="ARBA00022605"/>
    </source>
</evidence>
<dbReference type="STRING" id="247490.KSU1_C0301"/>
<sequence>MEKRRAMIQRKTKETQIELIVNLDGEGNSHINTGIGFLDHMLDLLTKHALFDMDIKAIGDRNVDDHHTVEDIGICLGQGIKEALGDKKGIRRFSHASVPMQESLANIAIDISGRSAMVFHVLFPTEKIGNFDAELIEEFLEALSTNAGINLHVNVPYGTNAHHIAEAIFKGLATALKDAMSTDTRRKDIPSTKGIL</sequence>
<dbReference type="Gene3D" id="3.30.230.40">
    <property type="entry name" value="Imidazole glycerol phosphate dehydratase, domain 1"/>
    <property type="match status" value="2"/>
</dbReference>
<gene>
    <name evidence="6" type="primary">hisB</name>
    <name evidence="8" type="ORF">KSU1_C0301</name>
</gene>